<evidence type="ECO:0000313" key="2">
    <source>
        <dbReference type="Proteomes" id="UP000663828"/>
    </source>
</evidence>
<sequence>MLRIHIDEIHPLNVDIYVDISAKDFTNSTPKKDILSPILPNDTFRDYVDDTIYECVHEIEHSCHQKKNYTLQQILDNVDSIQKQYEQLIQNPITSTQRVSCFMPLKHLTKIFKNFKFLRHKSQDQPRKTTPFETKSPFVFGGETLHWIALPQYHDHIYENQLIH</sequence>
<organism evidence="1 2">
    <name type="scientific">Adineta ricciae</name>
    <name type="common">Rotifer</name>
    <dbReference type="NCBI Taxonomy" id="249248"/>
    <lineage>
        <taxon>Eukaryota</taxon>
        <taxon>Metazoa</taxon>
        <taxon>Spiralia</taxon>
        <taxon>Gnathifera</taxon>
        <taxon>Rotifera</taxon>
        <taxon>Eurotatoria</taxon>
        <taxon>Bdelloidea</taxon>
        <taxon>Adinetida</taxon>
        <taxon>Adinetidae</taxon>
        <taxon>Adineta</taxon>
    </lineage>
</organism>
<comment type="caution">
    <text evidence="1">The sequence shown here is derived from an EMBL/GenBank/DDBJ whole genome shotgun (WGS) entry which is preliminary data.</text>
</comment>
<proteinExistence type="predicted"/>
<keyword evidence="2" id="KW-1185">Reference proteome</keyword>
<gene>
    <name evidence="1" type="ORF">XAT740_LOCUS24090</name>
</gene>
<dbReference type="AlphaFoldDB" id="A0A814WR24"/>
<evidence type="ECO:0000313" key="1">
    <source>
        <dbReference type="EMBL" id="CAF1209045.1"/>
    </source>
</evidence>
<accession>A0A814WR24</accession>
<reference evidence="1" key="1">
    <citation type="submission" date="2021-02" db="EMBL/GenBank/DDBJ databases">
        <authorList>
            <person name="Nowell W R."/>
        </authorList>
    </citation>
    <scope>NUCLEOTIDE SEQUENCE</scope>
</reference>
<dbReference type="Proteomes" id="UP000663828">
    <property type="component" value="Unassembled WGS sequence"/>
</dbReference>
<protein>
    <submittedName>
        <fullName evidence="1">Uncharacterized protein</fullName>
    </submittedName>
</protein>
<dbReference type="EMBL" id="CAJNOR010001847">
    <property type="protein sequence ID" value="CAF1209045.1"/>
    <property type="molecule type" value="Genomic_DNA"/>
</dbReference>
<name>A0A814WR24_ADIRI</name>